<keyword evidence="3" id="KW-0808">Transferase</keyword>
<keyword evidence="11" id="KW-1185">Reference proteome</keyword>
<dbReference type="InterPro" id="IPR036034">
    <property type="entry name" value="PDZ_sf"/>
</dbReference>
<keyword evidence="5 10" id="KW-0418">Kinase</keyword>
<organism evidence="10 11">
    <name type="scientific">Onchocerca flexuosa</name>
    <dbReference type="NCBI Taxonomy" id="387005"/>
    <lineage>
        <taxon>Eukaryota</taxon>
        <taxon>Metazoa</taxon>
        <taxon>Ecdysozoa</taxon>
        <taxon>Nematoda</taxon>
        <taxon>Chromadorea</taxon>
        <taxon>Rhabditida</taxon>
        <taxon>Spirurina</taxon>
        <taxon>Spiruromorpha</taxon>
        <taxon>Filarioidea</taxon>
        <taxon>Onchocercidae</taxon>
        <taxon>Onchocerca</taxon>
    </lineage>
</organism>
<dbReference type="GO" id="GO:0030424">
    <property type="term" value="C:axon"/>
    <property type="evidence" value="ECO:0007669"/>
    <property type="project" value="TreeGrafter"/>
</dbReference>
<dbReference type="InterPro" id="IPR008271">
    <property type="entry name" value="Ser/Thr_kinase_AS"/>
</dbReference>
<dbReference type="GO" id="GO:0005829">
    <property type="term" value="C:cytosol"/>
    <property type="evidence" value="ECO:0007669"/>
    <property type="project" value="TreeGrafter"/>
</dbReference>
<dbReference type="GO" id="GO:0090090">
    <property type="term" value="P:negative regulation of canonical Wnt signaling pathway"/>
    <property type="evidence" value="ECO:0007669"/>
    <property type="project" value="TreeGrafter"/>
</dbReference>
<dbReference type="Proteomes" id="UP000242913">
    <property type="component" value="Unassembled WGS sequence"/>
</dbReference>
<keyword evidence="6" id="KW-0067">ATP-binding</keyword>
<dbReference type="CDD" id="cd14137">
    <property type="entry name" value="STKc_GSK3"/>
    <property type="match status" value="1"/>
</dbReference>
<dbReference type="Gene3D" id="3.30.200.20">
    <property type="entry name" value="Phosphorylase Kinase, domain 1"/>
    <property type="match status" value="1"/>
</dbReference>
<evidence type="ECO:0000313" key="10">
    <source>
        <dbReference type="EMBL" id="OZC11311.1"/>
    </source>
</evidence>
<evidence type="ECO:0000256" key="1">
    <source>
        <dbReference type="ARBA" id="ARBA00005527"/>
    </source>
</evidence>
<evidence type="ECO:0000313" key="11">
    <source>
        <dbReference type="Proteomes" id="UP000242913"/>
    </source>
</evidence>
<dbReference type="InterPro" id="IPR039192">
    <property type="entry name" value="STKc_GSK3"/>
</dbReference>
<dbReference type="SMART" id="SM00220">
    <property type="entry name" value="S_TKc"/>
    <property type="match status" value="1"/>
</dbReference>
<dbReference type="GO" id="GO:0005634">
    <property type="term" value="C:nucleus"/>
    <property type="evidence" value="ECO:0007669"/>
    <property type="project" value="TreeGrafter"/>
</dbReference>
<dbReference type="GO" id="GO:0032436">
    <property type="term" value="P:positive regulation of proteasomal ubiquitin-dependent protein catabolic process"/>
    <property type="evidence" value="ECO:0007669"/>
    <property type="project" value="TreeGrafter"/>
</dbReference>
<evidence type="ECO:0000259" key="8">
    <source>
        <dbReference type="PROSITE" id="PS50011"/>
    </source>
</evidence>
<gene>
    <name evidence="10" type="ORF">X798_01727</name>
</gene>
<dbReference type="GO" id="GO:0030154">
    <property type="term" value="P:cell differentiation"/>
    <property type="evidence" value="ECO:0007669"/>
    <property type="project" value="TreeGrafter"/>
</dbReference>
<evidence type="ECO:0000256" key="2">
    <source>
        <dbReference type="ARBA" id="ARBA00022527"/>
    </source>
</evidence>
<dbReference type="PANTHER" id="PTHR24057:SF18">
    <property type="entry name" value="SERINE_THREONINE-PROTEIN KINASE R03D7.5-RELATED"/>
    <property type="match status" value="1"/>
</dbReference>
<protein>
    <submittedName>
        <fullName evidence="10">Kinase domain protein</fullName>
    </submittedName>
</protein>
<dbReference type="GO" id="GO:0005524">
    <property type="term" value="F:ATP binding"/>
    <property type="evidence" value="ECO:0007669"/>
    <property type="project" value="UniProtKB-KW"/>
</dbReference>
<proteinExistence type="inferred from homology"/>
<dbReference type="GO" id="GO:0007165">
    <property type="term" value="P:signal transduction"/>
    <property type="evidence" value="ECO:0007669"/>
    <property type="project" value="TreeGrafter"/>
</dbReference>
<dbReference type="GO" id="GO:0004674">
    <property type="term" value="F:protein serine/threonine kinase activity"/>
    <property type="evidence" value="ECO:0007669"/>
    <property type="project" value="UniProtKB-KW"/>
</dbReference>
<dbReference type="InterPro" id="IPR011009">
    <property type="entry name" value="Kinase-like_dom_sf"/>
</dbReference>
<keyword evidence="4" id="KW-0547">Nucleotide-binding</keyword>
<reference evidence="10 11" key="1">
    <citation type="submission" date="2015-12" db="EMBL/GenBank/DDBJ databases">
        <title>Draft genome of the nematode, Onchocerca flexuosa.</title>
        <authorList>
            <person name="Mitreva M."/>
        </authorList>
    </citation>
    <scope>NUCLEOTIDE SEQUENCE [LARGE SCALE GENOMIC DNA]</scope>
    <source>
        <strain evidence="10">Red Deer</strain>
    </source>
</reference>
<dbReference type="Gene3D" id="2.30.42.10">
    <property type="match status" value="1"/>
</dbReference>
<dbReference type="SUPFAM" id="SSF56112">
    <property type="entry name" value="Protein kinase-like (PK-like)"/>
    <property type="match status" value="1"/>
</dbReference>
<feature type="region of interest" description="Disordered" evidence="7">
    <location>
        <begin position="1"/>
        <end position="26"/>
    </location>
</feature>
<evidence type="ECO:0000256" key="4">
    <source>
        <dbReference type="ARBA" id="ARBA00022741"/>
    </source>
</evidence>
<accession>A0A238C1F1</accession>
<feature type="domain" description="Protein kinase" evidence="8">
    <location>
        <begin position="286"/>
        <end position="568"/>
    </location>
</feature>
<evidence type="ECO:0000256" key="5">
    <source>
        <dbReference type="ARBA" id="ARBA00022777"/>
    </source>
</evidence>
<dbReference type="InterPro" id="IPR000719">
    <property type="entry name" value="Prot_kinase_dom"/>
</dbReference>
<dbReference type="PROSITE" id="PS50011">
    <property type="entry name" value="PROTEIN_KINASE_DOM"/>
    <property type="match status" value="1"/>
</dbReference>
<name>A0A238C1F1_9BILA</name>
<sequence length="615" mass="69449">MRSKEKKKSSEDAQPPKEASENHQQSLQNQLVINSPPLESFQETVLLKKPLGLRISKNKLQVTYIEESGASVGRVCVGDIIIAIDGQKINTINELNRVLRKSSSVQMALPMNDMVDMSEMLGLSVKYDAKERIQVNSTVVDSLSSLHLRPGDIIRHILIFVRLGKLPNSEIYEVNEYPIASKTMLDHFIQAAVIETGQINFTIESSVGGIDSYGDQVELASDVMEIAQKQIIRFRNLPSTASILPSILRKQQASKACRKIDEMREQTIQAIRVHGPGKGRNQEITFGEEHLHASGVFANVYSARLYRPVEMAIAIKKTWPGKGWSIINPEVYYLSRMKHRCIIKLLYHFTLTSNSDLCHCMVFDYLPTDMAKLRMNKIGRRFPLLDAKLYAFQMFSAIDYVNALGIAHRDVKPSNLIVDDEKGILKLADFGNAKLLTKNEENTPYQVTRYYRAPELIFGSTKYSTEVDIWACGCVLSEFVTGKVLLQGRNCQDQARLVIDIFGYPSTEQCQAMKVKKPRYARKRARGLRAILSNANAPADMIQLLEAILVYEPHLRLQGHEILGHSFFNDLRKIPAPVRSNGRAIPLLDYSVYQKSTQTTDSEETIDDIPDRNES</sequence>
<feature type="compositionally biased region" description="Basic and acidic residues" evidence="7">
    <location>
        <begin position="8"/>
        <end position="21"/>
    </location>
</feature>
<dbReference type="PROSITE" id="PS00108">
    <property type="entry name" value="PROTEIN_KINASE_ST"/>
    <property type="match status" value="1"/>
</dbReference>
<dbReference type="EMBL" id="KZ269981">
    <property type="protein sequence ID" value="OZC11311.1"/>
    <property type="molecule type" value="Genomic_DNA"/>
</dbReference>
<dbReference type="SUPFAM" id="SSF50156">
    <property type="entry name" value="PDZ domain-like"/>
    <property type="match status" value="1"/>
</dbReference>
<evidence type="ECO:0000256" key="3">
    <source>
        <dbReference type="ARBA" id="ARBA00022679"/>
    </source>
</evidence>
<dbReference type="PANTHER" id="PTHR24057">
    <property type="entry name" value="GLYCOGEN SYNTHASE KINASE-3 ALPHA"/>
    <property type="match status" value="1"/>
</dbReference>
<dbReference type="InterPro" id="IPR050591">
    <property type="entry name" value="GSK-3"/>
</dbReference>
<dbReference type="AlphaFoldDB" id="A0A238C1F1"/>
<dbReference type="GO" id="GO:0070507">
    <property type="term" value="P:regulation of microtubule cytoskeleton organization"/>
    <property type="evidence" value="ECO:0007669"/>
    <property type="project" value="TreeGrafter"/>
</dbReference>
<evidence type="ECO:0000259" key="9">
    <source>
        <dbReference type="PROSITE" id="PS50106"/>
    </source>
</evidence>
<keyword evidence="2" id="KW-0723">Serine/threonine-protein kinase</keyword>
<evidence type="ECO:0000256" key="7">
    <source>
        <dbReference type="SAM" id="MobiDB-lite"/>
    </source>
</evidence>
<dbReference type="FunFam" id="1.10.510.10:FF:000624">
    <property type="entry name" value="Mitogen-activated protein kinase"/>
    <property type="match status" value="1"/>
</dbReference>
<dbReference type="InterPro" id="IPR001478">
    <property type="entry name" value="PDZ"/>
</dbReference>
<feature type="domain" description="PDZ" evidence="9">
    <location>
        <begin position="51"/>
        <end position="104"/>
    </location>
</feature>
<evidence type="ECO:0000256" key="6">
    <source>
        <dbReference type="ARBA" id="ARBA00022840"/>
    </source>
</evidence>
<comment type="similarity">
    <text evidence="1">Belongs to the protein kinase superfamily. CMGC Ser/Thr protein kinase family. GSK-3 subfamily.</text>
</comment>
<dbReference type="PROSITE" id="PS50106">
    <property type="entry name" value="PDZ"/>
    <property type="match status" value="1"/>
</dbReference>
<dbReference type="OrthoDB" id="5792074at2759"/>
<dbReference type="Gene3D" id="1.10.510.10">
    <property type="entry name" value="Transferase(Phosphotransferase) domain 1"/>
    <property type="match status" value="1"/>
</dbReference>
<dbReference type="Pfam" id="PF00069">
    <property type="entry name" value="Pkinase"/>
    <property type="match status" value="1"/>
</dbReference>